<protein>
    <submittedName>
        <fullName evidence="1">Uncharacterized protein</fullName>
    </submittedName>
</protein>
<organism evidence="1 2">
    <name type="scientific">Streptomyces kaempferi</name>
    <dbReference type="NCBI Taxonomy" id="333725"/>
    <lineage>
        <taxon>Bacteria</taxon>
        <taxon>Bacillati</taxon>
        <taxon>Actinomycetota</taxon>
        <taxon>Actinomycetes</taxon>
        <taxon>Kitasatosporales</taxon>
        <taxon>Streptomycetaceae</taxon>
        <taxon>Streptomyces</taxon>
    </lineage>
</organism>
<dbReference type="RefSeq" id="WP_381328757.1">
    <property type="nucleotide sequence ID" value="NZ_JBHTMM010000033.1"/>
</dbReference>
<evidence type="ECO:0000313" key="2">
    <source>
        <dbReference type="Proteomes" id="UP001597058"/>
    </source>
</evidence>
<proteinExistence type="predicted"/>
<name>A0ABW3XLH9_9ACTN</name>
<accession>A0ABW3XLH9</accession>
<gene>
    <name evidence="1" type="ORF">ACFQ5X_24850</name>
</gene>
<dbReference type="EMBL" id="JBHTMM010000033">
    <property type="protein sequence ID" value="MFD1309073.1"/>
    <property type="molecule type" value="Genomic_DNA"/>
</dbReference>
<comment type="caution">
    <text evidence="1">The sequence shown here is derived from an EMBL/GenBank/DDBJ whole genome shotgun (WGS) entry which is preliminary data.</text>
</comment>
<reference evidence="2" key="1">
    <citation type="journal article" date="2019" name="Int. J. Syst. Evol. Microbiol.">
        <title>The Global Catalogue of Microorganisms (GCM) 10K type strain sequencing project: providing services to taxonomists for standard genome sequencing and annotation.</title>
        <authorList>
            <consortium name="The Broad Institute Genomics Platform"/>
            <consortium name="The Broad Institute Genome Sequencing Center for Infectious Disease"/>
            <person name="Wu L."/>
            <person name="Ma J."/>
        </authorList>
    </citation>
    <scope>NUCLEOTIDE SEQUENCE [LARGE SCALE GENOMIC DNA]</scope>
    <source>
        <strain evidence="2">CGMCC 4.7020</strain>
    </source>
</reference>
<dbReference type="Proteomes" id="UP001597058">
    <property type="component" value="Unassembled WGS sequence"/>
</dbReference>
<sequence length="106" mass="11625">MSDLPVPFVAELDVEQNAADEDGTLSWTEEIIVTRSTGVPYTAACASRETVTIPTVMPSYRVPLEVGTTKPSRTLLHLEEDGGVARWAYGSQDLYVLLNLHHPLLT</sequence>
<evidence type="ECO:0000313" key="1">
    <source>
        <dbReference type="EMBL" id="MFD1309073.1"/>
    </source>
</evidence>
<keyword evidence="2" id="KW-1185">Reference proteome</keyword>